<evidence type="ECO:0000313" key="1">
    <source>
        <dbReference type="EMBL" id="GBP56087.1"/>
    </source>
</evidence>
<dbReference type="Proteomes" id="UP000299102">
    <property type="component" value="Unassembled WGS sequence"/>
</dbReference>
<name>A0A4C1X192_EUMVA</name>
<dbReference type="EMBL" id="BGZK01000684">
    <property type="protein sequence ID" value="GBP56087.1"/>
    <property type="molecule type" value="Genomic_DNA"/>
</dbReference>
<comment type="caution">
    <text evidence="1">The sequence shown here is derived from an EMBL/GenBank/DDBJ whole genome shotgun (WGS) entry which is preliminary data.</text>
</comment>
<accession>A0A4C1X192</accession>
<proteinExistence type="predicted"/>
<gene>
    <name evidence="1" type="ORF">EVAR_43851_1</name>
</gene>
<keyword evidence="2" id="KW-1185">Reference proteome</keyword>
<evidence type="ECO:0000313" key="2">
    <source>
        <dbReference type="Proteomes" id="UP000299102"/>
    </source>
</evidence>
<sequence>MSLVRGILYESSSSDNGIDENLPDLRKTRVYHPRVDRLEKLYENSAWESLGAGEVELRNVEMKIERGRNCDAKRKAMEHPAFASAGQRAGVEIWRIEVSFVRSSAERGHVSGGTISTRAAVKVPFLVVFRVSGERRAVKRHEGPVAFEHCPTGDQSQSGYNVVSEYEWDTGGPGRGRQFRWGAIMLIRLKKEAGFTNRPASGARSSVDYSLDFKCAHAFFKHVD</sequence>
<reference evidence="1 2" key="1">
    <citation type="journal article" date="2019" name="Commun. Biol.">
        <title>The bagworm genome reveals a unique fibroin gene that provides high tensile strength.</title>
        <authorList>
            <person name="Kono N."/>
            <person name="Nakamura H."/>
            <person name="Ohtoshi R."/>
            <person name="Tomita M."/>
            <person name="Numata K."/>
            <person name="Arakawa K."/>
        </authorList>
    </citation>
    <scope>NUCLEOTIDE SEQUENCE [LARGE SCALE GENOMIC DNA]</scope>
</reference>
<dbReference type="AlphaFoldDB" id="A0A4C1X192"/>
<organism evidence="1 2">
    <name type="scientific">Eumeta variegata</name>
    <name type="common">Bagworm moth</name>
    <name type="synonym">Eumeta japonica</name>
    <dbReference type="NCBI Taxonomy" id="151549"/>
    <lineage>
        <taxon>Eukaryota</taxon>
        <taxon>Metazoa</taxon>
        <taxon>Ecdysozoa</taxon>
        <taxon>Arthropoda</taxon>
        <taxon>Hexapoda</taxon>
        <taxon>Insecta</taxon>
        <taxon>Pterygota</taxon>
        <taxon>Neoptera</taxon>
        <taxon>Endopterygota</taxon>
        <taxon>Lepidoptera</taxon>
        <taxon>Glossata</taxon>
        <taxon>Ditrysia</taxon>
        <taxon>Tineoidea</taxon>
        <taxon>Psychidae</taxon>
        <taxon>Oiketicinae</taxon>
        <taxon>Eumeta</taxon>
    </lineage>
</organism>
<protein>
    <submittedName>
        <fullName evidence="1">Uncharacterized protein</fullName>
    </submittedName>
</protein>